<feature type="compositionally biased region" description="Basic and acidic residues" evidence="4">
    <location>
        <begin position="741"/>
        <end position="752"/>
    </location>
</feature>
<dbReference type="Gene3D" id="1.25.40.20">
    <property type="entry name" value="Ankyrin repeat-containing domain"/>
    <property type="match status" value="3"/>
</dbReference>
<evidence type="ECO:0000313" key="6">
    <source>
        <dbReference type="Proteomes" id="UP000507470"/>
    </source>
</evidence>
<name>A0A6J8CRX3_MYTCO</name>
<dbReference type="PANTHER" id="PTHR24173">
    <property type="entry name" value="ANKYRIN REPEAT CONTAINING"/>
    <property type="match status" value="1"/>
</dbReference>
<evidence type="ECO:0000256" key="1">
    <source>
        <dbReference type="ARBA" id="ARBA00022737"/>
    </source>
</evidence>
<keyword evidence="2 3" id="KW-0040">ANK repeat</keyword>
<accession>A0A6J8CRX3</accession>
<feature type="compositionally biased region" description="Polar residues" evidence="4">
    <location>
        <begin position="808"/>
        <end position="858"/>
    </location>
</feature>
<dbReference type="InterPro" id="IPR036770">
    <property type="entry name" value="Ankyrin_rpt-contain_sf"/>
</dbReference>
<feature type="repeat" description="ANK" evidence="3">
    <location>
        <begin position="259"/>
        <end position="291"/>
    </location>
</feature>
<keyword evidence="1" id="KW-0677">Repeat</keyword>
<keyword evidence="6" id="KW-1185">Reference proteome</keyword>
<feature type="compositionally biased region" description="Polar residues" evidence="4">
    <location>
        <begin position="724"/>
        <end position="740"/>
    </location>
</feature>
<organism evidence="5 6">
    <name type="scientific">Mytilus coruscus</name>
    <name type="common">Sea mussel</name>
    <dbReference type="NCBI Taxonomy" id="42192"/>
    <lineage>
        <taxon>Eukaryota</taxon>
        <taxon>Metazoa</taxon>
        <taxon>Spiralia</taxon>
        <taxon>Lophotrochozoa</taxon>
        <taxon>Mollusca</taxon>
        <taxon>Bivalvia</taxon>
        <taxon>Autobranchia</taxon>
        <taxon>Pteriomorphia</taxon>
        <taxon>Mytilida</taxon>
        <taxon>Mytiloidea</taxon>
        <taxon>Mytilidae</taxon>
        <taxon>Mytilinae</taxon>
        <taxon>Mytilus</taxon>
    </lineage>
</organism>
<feature type="region of interest" description="Disordered" evidence="4">
    <location>
        <begin position="961"/>
        <end position="989"/>
    </location>
</feature>
<feature type="compositionally biased region" description="Polar residues" evidence="4">
    <location>
        <begin position="755"/>
        <end position="778"/>
    </location>
</feature>
<feature type="compositionally biased region" description="Polar residues" evidence="4">
    <location>
        <begin position="1238"/>
        <end position="1251"/>
    </location>
</feature>
<evidence type="ECO:0000256" key="4">
    <source>
        <dbReference type="SAM" id="MobiDB-lite"/>
    </source>
</evidence>
<gene>
    <name evidence="5" type="ORF">MCOR_32038</name>
</gene>
<feature type="compositionally biased region" description="Polar residues" evidence="4">
    <location>
        <begin position="1124"/>
        <end position="1135"/>
    </location>
</feature>
<evidence type="ECO:0000256" key="3">
    <source>
        <dbReference type="PROSITE-ProRule" id="PRU00023"/>
    </source>
</evidence>
<dbReference type="PROSITE" id="PS50297">
    <property type="entry name" value="ANK_REP_REGION"/>
    <property type="match status" value="5"/>
</dbReference>
<dbReference type="PRINTS" id="PR01415">
    <property type="entry name" value="ANKYRIN"/>
</dbReference>
<dbReference type="Pfam" id="PF13637">
    <property type="entry name" value="Ank_4"/>
    <property type="match status" value="1"/>
</dbReference>
<feature type="repeat" description="ANK" evidence="3">
    <location>
        <begin position="226"/>
        <end position="258"/>
    </location>
</feature>
<feature type="repeat" description="ANK" evidence="3">
    <location>
        <begin position="193"/>
        <end position="225"/>
    </location>
</feature>
<feature type="compositionally biased region" description="Basic and acidic residues" evidence="4">
    <location>
        <begin position="865"/>
        <end position="888"/>
    </location>
</feature>
<evidence type="ECO:0000313" key="5">
    <source>
        <dbReference type="EMBL" id="CAC5397612.1"/>
    </source>
</evidence>
<dbReference type="OrthoDB" id="6251518at2759"/>
<protein>
    <submittedName>
        <fullName evidence="5">ANKRD6</fullName>
    </submittedName>
</protein>
<feature type="compositionally biased region" description="Low complexity" evidence="4">
    <location>
        <begin position="1332"/>
        <end position="1345"/>
    </location>
</feature>
<feature type="compositionally biased region" description="Low complexity" evidence="4">
    <location>
        <begin position="911"/>
        <end position="928"/>
    </location>
</feature>
<dbReference type="SMART" id="SM00248">
    <property type="entry name" value="ANK"/>
    <property type="match status" value="8"/>
</dbReference>
<feature type="repeat" description="ANK" evidence="3">
    <location>
        <begin position="60"/>
        <end position="92"/>
    </location>
</feature>
<feature type="compositionally biased region" description="Polar residues" evidence="4">
    <location>
        <begin position="1146"/>
        <end position="1171"/>
    </location>
</feature>
<feature type="compositionally biased region" description="Basic and acidic residues" evidence="4">
    <location>
        <begin position="898"/>
        <end position="907"/>
    </location>
</feature>
<dbReference type="SUPFAM" id="SSF48403">
    <property type="entry name" value="Ankyrin repeat"/>
    <property type="match status" value="1"/>
</dbReference>
<feature type="compositionally biased region" description="Polar residues" evidence="4">
    <location>
        <begin position="619"/>
        <end position="670"/>
    </location>
</feature>
<dbReference type="Proteomes" id="UP000507470">
    <property type="component" value="Unassembled WGS sequence"/>
</dbReference>
<feature type="region of interest" description="Disordered" evidence="4">
    <location>
        <begin position="593"/>
        <end position="673"/>
    </location>
</feature>
<feature type="compositionally biased region" description="Polar residues" evidence="4">
    <location>
        <begin position="1349"/>
        <end position="1365"/>
    </location>
</feature>
<feature type="region of interest" description="Disordered" evidence="4">
    <location>
        <begin position="1090"/>
        <end position="1171"/>
    </location>
</feature>
<evidence type="ECO:0000256" key="2">
    <source>
        <dbReference type="ARBA" id="ARBA00023043"/>
    </source>
</evidence>
<dbReference type="PANTHER" id="PTHR24173:SF74">
    <property type="entry name" value="ANKYRIN REPEAT DOMAIN-CONTAINING PROTEIN 16"/>
    <property type="match status" value="1"/>
</dbReference>
<feature type="region of interest" description="Disordered" evidence="4">
    <location>
        <begin position="1271"/>
        <end position="1365"/>
    </location>
</feature>
<feature type="region of interest" description="Disordered" evidence="4">
    <location>
        <begin position="1197"/>
        <end position="1251"/>
    </location>
</feature>
<feature type="compositionally biased region" description="Polar residues" evidence="4">
    <location>
        <begin position="1280"/>
        <end position="1302"/>
    </location>
</feature>
<proteinExistence type="predicted"/>
<feature type="repeat" description="ANK" evidence="3">
    <location>
        <begin position="127"/>
        <end position="159"/>
    </location>
</feature>
<dbReference type="Pfam" id="PF12796">
    <property type="entry name" value="Ank_2"/>
    <property type="match status" value="2"/>
</dbReference>
<dbReference type="InterPro" id="IPR002110">
    <property type="entry name" value="Ankyrin_rpt"/>
</dbReference>
<feature type="region of interest" description="Disordered" evidence="4">
    <location>
        <begin position="369"/>
        <end position="389"/>
    </location>
</feature>
<dbReference type="EMBL" id="CACVKT020005699">
    <property type="protein sequence ID" value="CAC5397612.1"/>
    <property type="molecule type" value="Genomic_DNA"/>
</dbReference>
<dbReference type="PROSITE" id="PS50088">
    <property type="entry name" value="ANK_REPEAT"/>
    <property type="match status" value="5"/>
</dbReference>
<feature type="region of interest" description="Disordered" evidence="4">
    <location>
        <begin position="724"/>
        <end position="786"/>
    </location>
</feature>
<feature type="region of interest" description="Disordered" evidence="4">
    <location>
        <begin position="798"/>
        <end position="946"/>
    </location>
</feature>
<feature type="compositionally biased region" description="Polar residues" evidence="4">
    <location>
        <begin position="1098"/>
        <end position="1116"/>
    </location>
</feature>
<sequence length="1460" mass="165455">MTDTDITVSLDLAEKRKHNDMTEGEDKSVSESLRQAASQGQFDLVKELVKTGAKFSSDQEGRTALHYAALNGHVEICKFLLQQGCNIDERDVVSIYFSRDVVLMKEMWYSGRYLLQQGCSIDERDVLGYTPLHRAASKGHVEAIELLLSSKCNVDSQDEHGNGVIHESAWNGFSQTLELLIKHHCNAILTNKSGFTALHLASQNGHNQSARVLLYGGCNADLKNNYGDTALHTAARYGHAGVTRILISARCRLNEQNKNGDTALHISSALKRKKIAKLLVEAGIDIYIVNKQEETAIDVAKRKDHPEVIITITSLLKTKAQVHPSPKMVNFSEIPVDIDGPVVVPDEDLPVQKAEKTEKGSKFFSFLKKKKKEKDKPAPSGSQVHPAEGKDAVHGFFSQYIPKTGQQYYRDLAGNIKQGPIGYTPICQCMPALQQLEKRVGQDKEHIYEHIDASHQILKNRMDQLDKKTTQQIMTFDRWSRDRFDEEERNCYNRIDQRLADQQHYMAHKNRGGMDVDDWLEAKLSEYGHCLDHHHDDTALPSNNIFTDIHPTENGRLFRSRSDETLSQSDNHSGKFRKRQFYESRQQAMQEIRAWQLPPYSKDRGAKNYNPVVGRRDNYSVQNPQTLNRNANQQSGRQHFVSPVNSHQNVRSSSRPDFISPSTASTSRSPYLSHDQVYGNQYSGYDQGAIPKKLSTSHTWHDMHEQQTSVRQELTPRTHNTMLNHRTSVQRDTTPLTHNTVLDHRTAGHRDATPLTHSTPMVHKTTTQRDASPLNHSTPKSRESSPFHYQFLPHQRMVKSKTEPENLSPRQNESRIIQSESRKAQSGSRINQSGLRNIQNDSRQVQNDRTIYSDSRQIYQHPRNTQHENKHSQREQFDRQNEVRRSNMETRTLLNESRNSETRRSFPERGSSNISIGTNVTSNSSSTGQGPLTESGAGKAVDKPTFTTFGYPEREKLYNTQDNTNSISNKGYPNESSDLGRSGMSVQQSDSTYGYHSEVMNRPQSSEIPSRHDGKQIPVERMPHMNRRSVYNQNSVNNLKNSAINSVNNVNRDDMYLSQGHINMQMSRQRSRSTDGILLDDTDLSSAHQMKLKMKDPSSMQRSGTPSSPRTGQNYSVPLESMKRSASQYGNSKSYSNDRTDMKPYSNDQNNKNLQSGQYHSSSQGNINRNPVNYSVLGSKGQIYNSTRDVDVNRQKSGQAGYNRDRPTWAGDTTNRENPYGSVPNFTRRVNDGRTPVSVPSGQTYNTYNPNFQGHDNVMYSDQTNVSKIGSKSESHLNQEQHIQGQEVITRTDRNLQSTPIQDKSREDNSSNPDSGYSSKIYGRNLNSGNAPSTSCTPSSSFSTEPTDHNITLSSNNSPHPQVNHSDYAQINSVQQQYQKDLSSHVQHWYQRKLKDAAKNLNDGEYGYHSDYHSPSNGIQNSNDFSQYEYAQQSRQPLYHGNQTYSSYHQVPNYIRGSDV</sequence>
<reference evidence="5 6" key="1">
    <citation type="submission" date="2020-06" db="EMBL/GenBank/DDBJ databases">
        <authorList>
            <person name="Li R."/>
            <person name="Bekaert M."/>
        </authorList>
    </citation>
    <scope>NUCLEOTIDE SEQUENCE [LARGE SCALE GENOMIC DNA]</scope>
    <source>
        <strain evidence="6">wild</strain>
    </source>
</reference>